<evidence type="ECO:0000313" key="1">
    <source>
        <dbReference type="EMBL" id="KAJ3525875.1"/>
    </source>
</evidence>
<sequence length="382" mass="43153">MAIGALILWRRESINTDVGHFPLLAPELQVPERGTHSFHAVAYYCKSLKLLNQVASAQDAVFLALLLLYFEILQGNKKAALVHVNHGLALLLALLTDTDTPRHVAAFAPDPRPPLGAIADIFVQLATQARTVLGGRFGHGSSLPNLEQGLRQRKLTMESFMVMLSKATHSPAAVDVVPAVFHSLDEFEKYWIACRNRKTEMIQIMAEAMRTLATRDAIDESTPSNFHLQLLENTQIQKFCEDWRTTMHALDAAFLPLFNRIIMSDSDRGSPQYLRAIHLRLQFLGYSVFDDPPQYAKIERLLLRTPSFHSYLLVARLALRTAKQQIKHPAQQLSLQRDLAWNLLLVAFFCRDPLARDEAVLMLKDYPGKMAYGRQGRSTSWL</sequence>
<reference evidence="1" key="1">
    <citation type="submission" date="2022-08" db="EMBL/GenBank/DDBJ databases">
        <title>Genome Sequence of Fusarium decemcellulare.</title>
        <authorList>
            <person name="Buettner E."/>
        </authorList>
    </citation>
    <scope>NUCLEOTIDE SEQUENCE</scope>
    <source>
        <strain evidence="1">Babe19</strain>
    </source>
</reference>
<organism evidence="1 2">
    <name type="scientific">Fusarium decemcellulare</name>
    <dbReference type="NCBI Taxonomy" id="57161"/>
    <lineage>
        <taxon>Eukaryota</taxon>
        <taxon>Fungi</taxon>
        <taxon>Dikarya</taxon>
        <taxon>Ascomycota</taxon>
        <taxon>Pezizomycotina</taxon>
        <taxon>Sordariomycetes</taxon>
        <taxon>Hypocreomycetidae</taxon>
        <taxon>Hypocreales</taxon>
        <taxon>Nectriaceae</taxon>
        <taxon>Fusarium</taxon>
        <taxon>Fusarium decemcellulare species complex</taxon>
    </lineage>
</organism>
<accession>A0ACC1RUE5</accession>
<dbReference type="EMBL" id="JANRMS010001835">
    <property type="protein sequence ID" value="KAJ3525875.1"/>
    <property type="molecule type" value="Genomic_DNA"/>
</dbReference>
<evidence type="ECO:0000313" key="2">
    <source>
        <dbReference type="Proteomes" id="UP001148629"/>
    </source>
</evidence>
<proteinExistence type="predicted"/>
<protein>
    <submittedName>
        <fullName evidence="1">Uncharacterized protein</fullName>
    </submittedName>
</protein>
<name>A0ACC1RUE5_9HYPO</name>
<keyword evidence="2" id="KW-1185">Reference proteome</keyword>
<dbReference type="Proteomes" id="UP001148629">
    <property type="component" value="Unassembled WGS sequence"/>
</dbReference>
<gene>
    <name evidence="1" type="ORF">NM208_g11451</name>
</gene>
<comment type="caution">
    <text evidence="1">The sequence shown here is derived from an EMBL/GenBank/DDBJ whole genome shotgun (WGS) entry which is preliminary data.</text>
</comment>